<proteinExistence type="predicted"/>
<organism evidence="1">
    <name type="scientific">bioreactor metagenome</name>
    <dbReference type="NCBI Taxonomy" id="1076179"/>
    <lineage>
        <taxon>unclassified sequences</taxon>
        <taxon>metagenomes</taxon>
        <taxon>ecological metagenomes</taxon>
    </lineage>
</organism>
<protein>
    <submittedName>
        <fullName evidence="1">Uncharacterized protein</fullName>
    </submittedName>
</protein>
<accession>A0A645FUR3</accession>
<name>A0A645FUR3_9ZZZZ</name>
<dbReference type="EMBL" id="VSSQ01064506">
    <property type="protein sequence ID" value="MPN17392.1"/>
    <property type="molecule type" value="Genomic_DNA"/>
</dbReference>
<evidence type="ECO:0000313" key="1">
    <source>
        <dbReference type="EMBL" id="MPN17392.1"/>
    </source>
</evidence>
<gene>
    <name evidence="1" type="ORF">SDC9_164745</name>
</gene>
<sequence length="179" mass="18333">MVAPVGAKIVDKARDAGRYGSLGLLTVEVGRAVGGAVIAHVLGENFVPAGIDVGQADGVLVGVRAAQGEHDLAHLRNQLGDDFLTQHAPGGGGVGRGHIAKLRRLSLNGSHDLFILEADVYVDQLGGGVEILRVVIVPEIAALCALDGNVLHGVLCRPGVKIILLGQVQNVLLSGGSLN</sequence>
<reference evidence="1" key="1">
    <citation type="submission" date="2019-08" db="EMBL/GenBank/DDBJ databases">
        <authorList>
            <person name="Kucharzyk K."/>
            <person name="Murdoch R.W."/>
            <person name="Higgins S."/>
            <person name="Loffler F."/>
        </authorList>
    </citation>
    <scope>NUCLEOTIDE SEQUENCE</scope>
</reference>
<dbReference type="AlphaFoldDB" id="A0A645FUR3"/>
<comment type="caution">
    <text evidence="1">The sequence shown here is derived from an EMBL/GenBank/DDBJ whole genome shotgun (WGS) entry which is preliminary data.</text>
</comment>